<evidence type="ECO:0000256" key="1">
    <source>
        <dbReference type="SAM" id="MobiDB-lite"/>
    </source>
</evidence>
<dbReference type="EMBL" id="LLZH01000277">
    <property type="protein sequence ID" value="KUL29612.1"/>
    <property type="molecule type" value="Genomic_DNA"/>
</dbReference>
<comment type="caution">
    <text evidence="2">The sequence shown here is derived from an EMBL/GenBank/DDBJ whole genome shotgun (WGS) entry which is preliminary data.</text>
</comment>
<feature type="region of interest" description="Disordered" evidence="1">
    <location>
        <begin position="54"/>
        <end position="77"/>
    </location>
</feature>
<keyword evidence="3" id="KW-1185">Reference proteome</keyword>
<feature type="region of interest" description="Disordered" evidence="1">
    <location>
        <begin position="1"/>
        <end position="28"/>
    </location>
</feature>
<feature type="compositionally biased region" description="Low complexity" evidence="1">
    <location>
        <begin position="11"/>
        <end position="28"/>
    </location>
</feature>
<evidence type="ECO:0000313" key="3">
    <source>
        <dbReference type="Proteomes" id="UP000053244"/>
    </source>
</evidence>
<accession>A0A101JMS7</accession>
<sequence>MPSSDALTTVGSSSAVRSSSSQRSSSSWISGIGRSLFTRLISFDVSCRSAVAAGRGPGCESADPSSVPGYAVHSGAG</sequence>
<proteinExistence type="predicted"/>
<gene>
    <name evidence="2" type="ORF">ADL15_27235</name>
</gene>
<name>A0A101JMS7_9ACTN</name>
<feature type="compositionally biased region" description="Polar residues" evidence="1">
    <location>
        <begin position="1"/>
        <end position="10"/>
    </location>
</feature>
<reference evidence="2 3" key="1">
    <citation type="submission" date="2015-10" db="EMBL/GenBank/DDBJ databases">
        <authorList>
            <person name="Gilbert D.G."/>
        </authorList>
    </citation>
    <scope>NUCLEOTIDE SEQUENCE [LARGE SCALE GENOMIC DNA]</scope>
    <source>
        <strain evidence="2 3">NRRL B-16712</strain>
    </source>
</reference>
<organism evidence="2 3">
    <name type="scientific">Actinoplanes awajinensis subsp. mycoplanecinus</name>
    <dbReference type="NCBI Taxonomy" id="135947"/>
    <lineage>
        <taxon>Bacteria</taxon>
        <taxon>Bacillati</taxon>
        <taxon>Actinomycetota</taxon>
        <taxon>Actinomycetes</taxon>
        <taxon>Micromonosporales</taxon>
        <taxon>Micromonosporaceae</taxon>
        <taxon>Actinoplanes</taxon>
    </lineage>
</organism>
<dbReference type="Proteomes" id="UP000053244">
    <property type="component" value="Unassembled WGS sequence"/>
</dbReference>
<evidence type="ECO:0000313" key="2">
    <source>
        <dbReference type="EMBL" id="KUL29612.1"/>
    </source>
</evidence>
<dbReference type="AlphaFoldDB" id="A0A101JMS7"/>
<protein>
    <submittedName>
        <fullName evidence="2">Uncharacterized protein</fullName>
    </submittedName>
</protein>